<dbReference type="EMBL" id="SEOQ01000412">
    <property type="protein sequence ID" value="TFY63518.1"/>
    <property type="molecule type" value="Genomic_DNA"/>
</dbReference>
<evidence type="ECO:0000256" key="12">
    <source>
        <dbReference type="ARBA" id="ARBA00039906"/>
    </source>
</evidence>
<dbReference type="FunFam" id="1.20.1560.10:FF:000004">
    <property type="entry name" value="ATP-binding cassette sub-family B member 7"/>
    <property type="match status" value="1"/>
</dbReference>
<keyword evidence="5" id="KW-0547">Nucleotide-binding</keyword>
<dbReference type="GO" id="GO:0140466">
    <property type="term" value="P:iron-sulfur cluster export from the mitochondrion"/>
    <property type="evidence" value="ECO:0007669"/>
    <property type="project" value="UniProtKB-ARBA"/>
</dbReference>
<feature type="transmembrane region" description="Helical" evidence="15">
    <location>
        <begin position="696"/>
        <end position="716"/>
    </location>
</feature>
<organism evidence="18 19">
    <name type="scientific">Dentipellis fragilis</name>
    <dbReference type="NCBI Taxonomy" id="205917"/>
    <lineage>
        <taxon>Eukaryota</taxon>
        <taxon>Fungi</taxon>
        <taxon>Dikarya</taxon>
        <taxon>Basidiomycota</taxon>
        <taxon>Agaricomycotina</taxon>
        <taxon>Agaricomycetes</taxon>
        <taxon>Russulales</taxon>
        <taxon>Hericiaceae</taxon>
        <taxon>Dentipellis</taxon>
    </lineage>
</organism>
<dbReference type="GO" id="GO:0006879">
    <property type="term" value="P:intracellular iron ion homeostasis"/>
    <property type="evidence" value="ECO:0007669"/>
    <property type="project" value="TreeGrafter"/>
</dbReference>
<dbReference type="InterPro" id="IPR045339">
    <property type="entry name" value="DUF6534"/>
</dbReference>
<comment type="similarity">
    <text evidence="11">Belongs to the ABC transporter superfamily. ABCB family. Heavy Metal importer (TC 3.A.1.210) subfamily.</text>
</comment>
<reference evidence="18 19" key="1">
    <citation type="submission" date="2019-02" db="EMBL/GenBank/DDBJ databases">
        <title>Genome sequencing of the rare red list fungi Dentipellis fragilis.</title>
        <authorList>
            <person name="Buettner E."/>
            <person name="Kellner H."/>
        </authorList>
    </citation>
    <scope>NUCLEOTIDE SEQUENCE [LARGE SCALE GENOMIC DNA]</scope>
    <source>
        <strain evidence="18 19">DSM 105465</strain>
    </source>
</reference>
<feature type="region of interest" description="Disordered" evidence="14">
    <location>
        <begin position="413"/>
        <end position="451"/>
    </location>
</feature>
<dbReference type="FunFam" id="3.40.50.300:FF:000186">
    <property type="entry name" value="ATP-binding cassette sub-family B member 7, mitochondrial"/>
    <property type="match status" value="1"/>
</dbReference>
<dbReference type="SMART" id="SM00382">
    <property type="entry name" value="AAA"/>
    <property type="match status" value="1"/>
</dbReference>
<dbReference type="OrthoDB" id="6500128at2759"/>
<dbReference type="SUPFAM" id="SSF52540">
    <property type="entry name" value="P-loop containing nucleoside triphosphate hydrolases"/>
    <property type="match status" value="1"/>
</dbReference>
<evidence type="ECO:0000313" key="18">
    <source>
        <dbReference type="EMBL" id="TFY63518.1"/>
    </source>
</evidence>
<feature type="transmembrane region" description="Helical" evidence="15">
    <location>
        <begin position="656"/>
        <end position="676"/>
    </location>
</feature>
<comment type="caution">
    <text evidence="18">The sequence shown here is derived from an EMBL/GenBank/DDBJ whole genome shotgun (WGS) entry which is preliminary data.</text>
</comment>
<dbReference type="CDD" id="cd18582">
    <property type="entry name" value="ABC_6TM_ATM1_ABCB7"/>
    <property type="match status" value="1"/>
</dbReference>
<dbReference type="PROSITE" id="PS00211">
    <property type="entry name" value="ABC_TRANSPORTER_1"/>
    <property type="match status" value="1"/>
</dbReference>
<comment type="subcellular location">
    <subcellularLocation>
        <location evidence="1">Mitochondrion inner membrane</location>
        <topology evidence="1">Multi-pass membrane protein</topology>
    </subcellularLocation>
</comment>
<evidence type="ECO:0000259" key="17">
    <source>
        <dbReference type="PROSITE" id="PS50929"/>
    </source>
</evidence>
<evidence type="ECO:0000256" key="10">
    <source>
        <dbReference type="ARBA" id="ARBA00023136"/>
    </source>
</evidence>
<keyword evidence="4 15" id="KW-0812">Transmembrane</keyword>
<proteinExistence type="inferred from homology"/>
<dbReference type="GO" id="GO:0140359">
    <property type="term" value="F:ABC-type transporter activity"/>
    <property type="evidence" value="ECO:0007669"/>
    <property type="project" value="InterPro"/>
</dbReference>
<evidence type="ECO:0000256" key="4">
    <source>
        <dbReference type="ARBA" id="ARBA00022692"/>
    </source>
</evidence>
<dbReference type="STRING" id="205917.A0A4Y9YP04"/>
<feature type="transmembrane region" description="Helical" evidence="15">
    <location>
        <begin position="189"/>
        <end position="209"/>
    </location>
</feature>
<dbReference type="InterPro" id="IPR027417">
    <property type="entry name" value="P-loop_NTPase"/>
</dbReference>
<keyword evidence="8" id="KW-1278">Translocase</keyword>
<dbReference type="InterPro" id="IPR039421">
    <property type="entry name" value="Type_1_exporter"/>
</dbReference>
<evidence type="ECO:0000256" key="11">
    <source>
        <dbReference type="ARBA" id="ARBA00024363"/>
    </source>
</evidence>
<dbReference type="InterPro" id="IPR036640">
    <property type="entry name" value="ABC1_TM_sf"/>
</dbReference>
<keyword evidence="19" id="KW-1185">Reference proteome</keyword>
<evidence type="ECO:0000256" key="14">
    <source>
        <dbReference type="SAM" id="MobiDB-lite"/>
    </source>
</evidence>
<evidence type="ECO:0000256" key="3">
    <source>
        <dbReference type="ARBA" id="ARBA00022448"/>
    </source>
</evidence>
<keyword evidence="7" id="KW-0067">ATP-binding</keyword>
<dbReference type="InterPro" id="IPR003593">
    <property type="entry name" value="AAA+_ATPase"/>
</dbReference>
<name>A0A4Y9YP04_9AGAM</name>
<dbReference type="GO" id="GO:0016887">
    <property type="term" value="F:ATP hydrolysis activity"/>
    <property type="evidence" value="ECO:0007669"/>
    <property type="project" value="InterPro"/>
</dbReference>
<sequence>MRAHKDRIRPGHARCRPRTGTPRAAACFPASAPPVLLSHIATPPQALPEAPANSSSRWFFPSGAWMPPPFGRGLDQGDACVVVTSRETRQLHGIISWQANCRLYLAGTDDGSRRPRPRAPSDGGTHPRIVLALPFISDDARPTCLLVFMTAVIYVFFIWLLDAIHGCLISSATWDYVVLNWGDGDIADVINTSVALTVCTALVTVVFLLPPAFPTEQEQLSDYRSFGYPRHPPIGFRLGHNSINDPATQLLGLRRTILVVFYHGPRIVVGDRHPDRWFAGLLLPASRTGFASSVDHVINTIMIHTFNNGALTCVTTVVSMVMWLVMPNNLMFLGLHFAITHLYANSLLATLNTRKGLRGRSAQSGSDHPMPVLFPSSFCRATGRGQELASRLRSLLTSDSSFSRQTRLERSLYRGRFPDDENSVTHVPVNNQDDNDDDDNGRTPTRVDSARAPLAATLTYTHTPVRTPIRAFRHLAQSQDPPKPPSDAQEKPKAPVASAAADAVSVKEQRRRDWSIIRKLAVHIWPKDDWGTRGRVVLGVGLLVAGKVLNVQVPFFFRDIINYLDVPVNADSTVWVICGSAILGYGLARVGATLFGELLNAVFANVGQRAIRKVARETFEHLLNLDLRFHLSRQTGGLTRAIDRGTKGITFILQAILFRVVPTALEITMVCGILVRPPSPSHIVLLINVSLETYKFGWDYAAITAVTMAAYSWFTIRTTAWRTQFRRQANTADNKAATVAVDSLMNYEAVKHFNNESYEVQQYDKHLSSYEKASVKIATSLAILNSGQNIIFSSALTGIMFLSAQGVINGTMTVGDLVMVNQLVFQLSLPLNFLGTVYREVRQSLLDMEVLFNIQTQNTPPADPPGAKPLSLKGGTITFDHVSFGYHPDRLIFHDLSFTVPAGKKVAIVGPSGCGKSTVFRLLYRFYNPTSGRILVDGQDIHRVRLDSLRRAIGVVPQDTPLFHADIMHNVRYGRLDASDEEVVEVAKRAHVHETVQHMPEGYKTTVGERGLMISGGEKQRLAIARVLLKDPEIVFFDEATSALDAHTESELMKNINSMLLEKTRTSIFIAHRLRTVVEADLILVFKDGQVVEQGTHDELLKVGGLYYSMWQEQIAESSVED</sequence>
<comment type="subunit">
    <text evidence="2">Homodimer.</text>
</comment>
<feature type="domain" description="ABC transmembrane type-1" evidence="17">
    <location>
        <begin position="537"/>
        <end position="843"/>
    </location>
</feature>
<dbReference type="Proteomes" id="UP000298327">
    <property type="component" value="Unassembled WGS sequence"/>
</dbReference>
<evidence type="ECO:0000256" key="8">
    <source>
        <dbReference type="ARBA" id="ARBA00022967"/>
    </source>
</evidence>
<feature type="transmembrane region" description="Helical" evidence="15">
    <location>
        <begin position="306"/>
        <end position="325"/>
    </location>
</feature>
<keyword evidence="10 15" id="KW-0472">Membrane</keyword>
<dbReference type="PROSITE" id="PS50893">
    <property type="entry name" value="ABC_TRANSPORTER_2"/>
    <property type="match status" value="1"/>
</dbReference>
<evidence type="ECO:0000256" key="9">
    <source>
        <dbReference type="ARBA" id="ARBA00022989"/>
    </source>
</evidence>
<evidence type="ECO:0000313" key="19">
    <source>
        <dbReference type="Proteomes" id="UP000298327"/>
    </source>
</evidence>
<evidence type="ECO:0000256" key="2">
    <source>
        <dbReference type="ARBA" id="ARBA00011738"/>
    </source>
</evidence>
<keyword evidence="9 15" id="KW-1133">Transmembrane helix</keyword>
<evidence type="ECO:0000256" key="15">
    <source>
        <dbReference type="SAM" id="Phobius"/>
    </source>
</evidence>
<dbReference type="InterPro" id="IPR003439">
    <property type="entry name" value="ABC_transporter-like_ATP-bd"/>
</dbReference>
<evidence type="ECO:0000256" key="13">
    <source>
        <dbReference type="ARBA" id="ARBA00040792"/>
    </source>
</evidence>
<dbReference type="GO" id="GO:0005524">
    <property type="term" value="F:ATP binding"/>
    <property type="evidence" value="ECO:0007669"/>
    <property type="project" value="UniProtKB-KW"/>
</dbReference>
<protein>
    <recommendedName>
        <fullName evidence="12">Iron-sulfur clusters transporter ATM1, mitochondrial</fullName>
    </recommendedName>
    <alternativeName>
        <fullName evidence="13">Iron-sulfur clusters transporter atm1, mitochondrial</fullName>
    </alternativeName>
</protein>
<dbReference type="PANTHER" id="PTHR24221">
    <property type="entry name" value="ATP-BINDING CASSETTE SUB-FAMILY B"/>
    <property type="match status" value="1"/>
</dbReference>
<feature type="domain" description="ABC transporter" evidence="16">
    <location>
        <begin position="877"/>
        <end position="1113"/>
    </location>
</feature>
<feature type="region of interest" description="Disordered" evidence="14">
    <location>
        <begin position="476"/>
        <end position="502"/>
    </location>
</feature>
<dbReference type="GO" id="GO:0005743">
    <property type="term" value="C:mitochondrial inner membrane"/>
    <property type="evidence" value="ECO:0007669"/>
    <property type="project" value="UniProtKB-SubCell"/>
</dbReference>
<keyword evidence="6" id="KW-0999">Mitochondrion inner membrane</keyword>
<evidence type="ECO:0000259" key="16">
    <source>
        <dbReference type="PROSITE" id="PS50893"/>
    </source>
</evidence>
<dbReference type="PANTHER" id="PTHR24221:SF402">
    <property type="entry name" value="IRON-SULFUR CLUSTERS TRANSPORTER ABCB7, MITOCHONDRIAL"/>
    <property type="match status" value="1"/>
</dbReference>
<evidence type="ECO:0000256" key="6">
    <source>
        <dbReference type="ARBA" id="ARBA00022792"/>
    </source>
</evidence>
<dbReference type="Pfam" id="PF20152">
    <property type="entry name" value="DUF6534"/>
    <property type="match status" value="1"/>
</dbReference>
<feature type="region of interest" description="Disordered" evidence="14">
    <location>
        <begin position="1"/>
        <end position="21"/>
    </location>
</feature>
<dbReference type="InterPro" id="IPR017871">
    <property type="entry name" value="ABC_transporter-like_CS"/>
</dbReference>
<dbReference type="PROSITE" id="PS50929">
    <property type="entry name" value="ABC_TM1F"/>
    <property type="match status" value="1"/>
</dbReference>
<evidence type="ECO:0000256" key="5">
    <source>
        <dbReference type="ARBA" id="ARBA00022741"/>
    </source>
</evidence>
<dbReference type="Pfam" id="PF00005">
    <property type="entry name" value="ABC_tran"/>
    <property type="match status" value="1"/>
</dbReference>
<feature type="transmembrane region" description="Helical" evidence="15">
    <location>
        <begin position="143"/>
        <end position="161"/>
    </location>
</feature>
<dbReference type="Gene3D" id="3.40.50.300">
    <property type="entry name" value="P-loop containing nucleotide triphosphate hydrolases"/>
    <property type="match status" value="1"/>
</dbReference>
<evidence type="ECO:0000256" key="1">
    <source>
        <dbReference type="ARBA" id="ARBA00004448"/>
    </source>
</evidence>
<accession>A0A4Y9YP04</accession>
<feature type="transmembrane region" description="Helical" evidence="15">
    <location>
        <begin position="790"/>
        <end position="808"/>
    </location>
</feature>
<feature type="transmembrane region" description="Helical" evidence="15">
    <location>
        <begin position="331"/>
        <end position="351"/>
    </location>
</feature>
<gene>
    <name evidence="18" type="ORF">EVG20_g6282</name>
</gene>
<dbReference type="Pfam" id="PF00664">
    <property type="entry name" value="ABC_membrane"/>
    <property type="match status" value="2"/>
</dbReference>
<evidence type="ECO:0000256" key="7">
    <source>
        <dbReference type="ARBA" id="ARBA00022840"/>
    </source>
</evidence>
<keyword evidence="3" id="KW-0813">Transport</keyword>
<dbReference type="Gene3D" id="1.20.1560.10">
    <property type="entry name" value="ABC transporter type 1, transmembrane domain"/>
    <property type="match status" value="1"/>
</dbReference>
<dbReference type="CDD" id="cd03253">
    <property type="entry name" value="ABCC_ATM1_transporter"/>
    <property type="match status" value="1"/>
</dbReference>
<keyword evidence="6" id="KW-0496">Mitochondrion</keyword>
<feature type="compositionally biased region" description="Basic residues" evidence="14">
    <location>
        <begin position="1"/>
        <end position="17"/>
    </location>
</feature>
<dbReference type="SUPFAM" id="SSF90123">
    <property type="entry name" value="ABC transporter transmembrane region"/>
    <property type="match status" value="1"/>
</dbReference>
<dbReference type="AlphaFoldDB" id="A0A4Y9YP04"/>
<dbReference type="InterPro" id="IPR011527">
    <property type="entry name" value="ABC1_TM_dom"/>
</dbReference>